<name>A0A0R2AZP7_9LACO</name>
<keyword evidence="3" id="KW-0479">Metal-binding</keyword>
<dbReference type="OrthoDB" id="9808022at2"/>
<accession>A0A0R2AZP7</accession>
<dbReference type="InterPro" id="IPR007197">
    <property type="entry name" value="rSAM"/>
</dbReference>
<keyword evidence="3" id="KW-0143">Chaperone</keyword>
<dbReference type="RefSeq" id="WP_057893763.1">
    <property type="nucleotide sequence ID" value="NZ_AYZQ01000001.1"/>
</dbReference>
<dbReference type="PROSITE" id="PS51918">
    <property type="entry name" value="RADICAL_SAM"/>
    <property type="match status" value="1"/>
</dbReference>
<keyword evidence="3" id="KW-0949">S-adenosyl-L-methionine</keyword>
<dbReference type="SUPFAM" id="SSF102114">
    <property type="entry name" value="Radical SAM enzymes"/>
    <property type="match status" value="1"/>
</dbReference>
<dbReference type="InterPro" id="IPR004559">
    <property type="entry name" value="HemW-like"/>
</dbReference>
<dbReference type="InterPro" id="IPR010723">
    <property type="entry name" value="HemN_C"/>
</dbReference>
<dbReference type="NCBIfam" id="TIGR00539">
    <property type="entry name" value="hemN_rel"/>
    <property type="match status" value="1"/>
</dbReference>
<dbReference type="AlphaFoldDB" id="A0A0R2AZP7"/>
<evidence type="ECO:0000313" key="6">
    <source>
        <dbReference type="Proteomes" id="UP000051672"/>
    </source>
</evidence>
<organism evidence="5 6">
    <name type="scientific">Lacticaseibacillus brantae DSM 23927</name>
    <dbReference type="NCBI Taxonomy" id="1423727"/>
    <lineage>
        <taxon>Bacteria</taxon>
        <taxon>Bacillati</taxon>
        <taxon>Bacillota</taxon>
        <taxon>Bacilli</taxon>
        <taxon>Lactobacillales</taxon>
        <taxon>Lactobacillaceae</taxon>
        <taxon>Lacticaseibacillus</taxon>
    </lineage>
</organism>
<keyword evidence="3" id="KW-0004">4Fe-4S</keyword>
<dbReference type="PANTHER" id="PTHR13932">
    <property type="entry name" value="COPROPORPHYRINIGEN III OXIDASE"/>
    <property type="match status" value="1"/>
</dbReference>
<dbReference type="SFLD" id="SFLDF00562">
    <property type="entry name" value="HemN-like__clustered_with_heat"/>
    <property type="match status" value="1"/>
</dbReference>
<evidence type="ECO:0000256" key="3">
    <source>
        <dbReference type="RuleBase" id="RU364116"/>
    </source>
</evidence>
<evidence type="ECO:0000256" key="1">
    <source>
        <dbReference type="ARBA" id="ARBA00006100"/>
    </source>
</evidence>
<comment type="caution">
    <text evidence="5">The sequence shown here is derived from an EMBL/GenBank/DDBJ whole genome shotgun (WGS) entry which is preliminary data.</text>
</comment>
<evidence type="ECO:0000256" key="2">
    <source>
        <dbReference type="ARBA" id="ARBA00017228"/>
    </source>
</evidence>
<keyword evidence="6" id="KW-1185">Reference proteome</keyword>
<dbReference type="GO" id="GO:0046872">
    <property type="term" value="F:metal ion binding"/>
    <property type="evidence" value="ECO:0007669"/>
    <property type="project" value="UniProtKB-UniRule"/>
</dbReference>
<dbReference type="GO" id="GO:0004109">
    <property type="term" value="F:coproporphyrinogen oxidase activity"/>
    <property type="evidence" value="ECO:0007669"/>
    <property type="project" value="InterPro"/>
</dbReference>
<reference evidence="5 6" key="1">
    <citation type="journal article" date="2015" name="Genome Announc.">
        <title>Expanding the biotechnology potential of lactobacilli through comparative genomics of 213 strains and associated genera.</title>
        <authorList>
            <person name="Sun Z."/>
            <person name="Harris H.M."/>
            <person name="McCann A."/>
            <person name="Guo C."/>
            <person name="Argimon S."/>
            <person name="Zhang W."/>
            <person name="Yang X."/>
            <person name="Jeffery I.B."/>
            <person name="Cooney J.C."/>
            <person name="Kagawa T.F."/>
            <person name="Liu W."/>
            <person name="Song Y."/>
            <person name="Salvetti E."/>
            <person name="Wrobel A."/>
            <person name="Rasinkangas P."/>
            <person name="Parkhill J."/>
            <person name="Rea M.C."/>
            <person name="O'Sullivan O."/>
            <person name="Ritari J."/>
            <person name="Douillard F.P."/>
            <person name="Paul Ross R."/>
            <person name="Yang R."/>
            <person name="Briner A.E."/>
            <person name="Felis G.E."/>
            <person name="de Vos W.M."/>
            <person name="Barrangou R."/>
            <person name="Klaenhammer T.R."/>
            <person name="Caufield P.W."/>
            <person name="Cui Y."/>
            <person name="Zhang H."/>
            <person name="O'Toole P.W."/>
        </authorList>
    </citation>
    <scope>NUCLEOTIDE SEQUENCE [LARGE SCALE GENOMIC DNA]</scope>
    <source>
        <strain evidence="5 6">DSM 23927</strain>
    </source>
</reference>
<evidence type="ECO:0000259" key="4">
    <source>
        <dbReference type="PROSITE" id="PS51918"/>
    </source>
</evidence>
<dbReference type="SFLD" id="SFLDF00288">
    <property type="entry name" value="HemN-like__clustered_with_nucl"/>
    <property type="match status" value="1"/>
</dbReference>
<dbReference type="EMBL" id="AYZQ01000001">
    <property type="protein sequence ID" value="KRM72750.1"/>
    <property type="molecule type" value="Genomic_DNA"/>
</dbReference>
<dbReference type="SMART" id="SM00729">
    <property type="entry name" value="Elp3"/>
    <property type="match status" value="1"/>
</dbReference>
<dbReference type="STRING" id="1423727.FC34_GL000460"/>
<comment type="function">
    <text evidence="3">Probably acts as a heme chaperone, transferring heme to an unknown acceptor. Binds one molecule of heme per monomer, possibly covalently. Binds 1 [4Fe-4S] cluster. The cluster is coordinated with 3 cysteines and an exchangeable S-adenosyl-L-methionine.</text>
</comment>
<dbReference type="InterPro" id="IPR034505">
    <property type="entry name" value="Coproporphyrinogen-III_oxidase"/>
</dbReference>
<sequence>MNTITTVPATTSAYIHIPFCEHICYYCDFNKVFIEGQPVDDYVEMLLREMQLVMAEKPVAKMDTLYVGGGTPTTLSPKQLERLITGMREILPWDGGEFTFEANPNDLQDTDKLQVLKDNGVNRLSIGVQSFNDDILKRIGRIHRSADVYTAIANARKVGFDNLSIDLIFRLPDQDRDDFLNSLHKALELDLEHYSTYSLILERKTIFYNLMRQGKLRLPTQDVEADMYEDAIDLMASHGRQQYEISNFAKPGFESQHNLGYWRNDKYYGFGAGAFGYVGKDRYHNYGPIQQYLSPLHAGHVPVIEHHLVPLSEQIEEEMFLGLRTMQGVSYTHFQAKYHLQIDDLYAPVIADLTQQGLLTRQGDWLHLTHKGKFLGNEVFQAFLLDEGAL</sequence>
<evidence type="ECO:0000313" key="5">
    <source>
        <dbReference type="EMBL" id="KRM72750.1"/>
    </source>
</evidence>
<proteinExistence type="inferred from homology"/>
<dbReference type="PATRIC" id="fig|1423727.3.peg.462"/>
<dbReference type="SFLD" id="SFLDG01065">
    <property type="entry name" value="anaerobic_coproporphyrinogen-I"/>
    <property type="match status" value="1"/>
</dbReference>
<dbReference type="PANTHER" id="PTHR13932:SF5">
    <property type="entry name" value="RADICAL S-ADENOSYL METHIONINE DOMAIN-CONTAINING PROTEIN 1, MITOCHONDRIAL"/>
    <property type="match status" value="1"/>
</dbReference>
<dbReference type="GO" id="GO:0005737">
    <property type="term" value="C:cytoplasm"/>
    <property type="evidence" value="ECO:0007669"/>
    <property type="project" value="UniProtKB-SubCell"/>
</dbReference>
<dbReference type="GO" id="GO:0006779">
    <property type="term" value="P:porphyrin-containing compound biosynthetic process"/>
    <property type="evidence" value="ECO:0007669"/>
    <property type="project" value="InterPro"/>
</dbReference>
<dbReference type="InterPro" id="IPR058240">
    <property type="entry name" value="rSAM_sf"/>
</dbReference>
<dbReference type="Proteomes" id="UP000051672">
    <property type="component" value="Unassembled WGS sequence"/>
</dbReference>
<dbReference type="Pfam" id="PF04055">
    <property type="entry name" value="Radical_SAM"/>
    <property type="match status" value="1"/>
</dbReference>
<keyword evidence="3" id="KW-0963">Cytoplasm</keyword>
<dbReference type="SFLD" id="SFLDS00029">
    <property type="entry name" value="Radical_SAM"/>
    <property type="match status" value="1"/>
</dbReference>
<dbReference type="GO" id="GO:0051539">
    <property type="term" value="F:4 iron, 4 sulfur cluster binding"/>
    <property type="evidence" value="ECO:0007669"/>
    <property type="project" value="UniProtKB-UniRule"/>
</dbReference>
<dbReference type="Gene3D" id="3.80.30.20">
    <property type="entry name" value="tm_1862 like domain"/>
    <property type="match status" value="1"/>
</dbReference>
<dbReference type="CDD" id="cd01335">
    <property type="entry name" value="Radical_SAM"/>
    <property type="match status" value="1"/>
</dbReference>
<keyword evidence="3" id="KW-0408">Iron</keyword>
<protein>
    <recommendedName>
        <fullName evidence="2 3">Heme chaperone HemW</fullName>
    </recommendedName>
</protein>
<dbReference type="SFLD" id="SFLDG01082">
    <property type="entry name" value="B12-binding_domain_containing"/>
    <property type="match status" value="1"/>
</dbReference>
<dbReference type="InterPro" id="IPR023404">
    <property type="entry name" value="rSAM_horseshoe"/>
</dbReference>
<dbReference type="InterPro" id="IPR006638">
    <property type="entry name" value="Elp3/MiaA/NifB-like_rSAM"/>
</dbReference>
<comment type="similarity">
    <text evidence="1">Belongs to the anaerobic coproporphyrinogen-III oxidase family. HemW subfamily.</text>
</comment>
<feature type="domain" description="Radical SAM core" evidence="4">
    <location>
        <begin position="5"/>
        <end position="240"/>
    </location>
</feature>
<dbReference type="Pfam" id="PF06969">
    <property type="entry name" value="HemN_C"/>
    <property type="match status" value="1"/>
</dbReference>
<gene>
    <name evidence="5" type="ORF">FC34_GL000460</name>
</gene>
<keyword evidence="3" id="KW-0349">Heme</keyword>
<comment type="subcellular location">
    <subcellularLocation>
        <location evidence="3">Cytoplasm</location>
    </subcellularLocation>
</comment>
<keyword evidence="3" id="KW-0411">Iron-sulfur</keyword>